<dbReference type="EMBL" id="JASSZA010000002">
    <property type="protein sequence ID" value="KAK2117954.1"/>
    <property type="molecule type" value="Genomic_DNA"/>
</dbReference>
<feature type="region of interest" description="Disordered" evidence="1">
    <location>
        <begin position="101"/>
        <end position="128"/>
    </location>
</feature>
<feature type="compositionally biased region" description="Basic residues" evidence="1">
    <location>
        <begin position="118"/>
        <end position="128"/>
    </location>
</feature>
<keyword evidence="3" id="KW-1185">Reference proteome</keyword>
<gene>
    <name evidence="2" type="primary">CCNB1_1</name>
    <name evidence="2" type="ORF">P7K49_004841</name>
</gene>
<protein>
    <submittedName>
        <fullName evidence="2">G2/mitotic-specific cyclin-B1</fullName>
    </submittedName>
</protein>
<evidence type="ECO:0000313" key="3">
    <source>
        <dbReference type="Proteomes" id="UP001266305"/>
    </source>
</evidence>
<proteinExistence type="predicted"/>
<organism evidence="2 3">
    <name type="scientific">Saguinus oedipus</name>
    <name type="common">Cotton-top tamarin</name>
    <name type="synonym">Oedipomidas oedipus</name>
    <dbReference type="NCBI Taxonomy" id="9490"/>
    <lineage>
        <taxon>Eukaryota</taxon>
        <taxon>Metazoa</taxon>
        <taxon>Chordata</taxon>
        <taxon>Craniata</taxon>
        <taxon>Vertebrata</taxon>
        <taxon>Euteleostomi</taxon>
        <taxon>Mammalia</taxon>
        <taxon>Eutheria</taxon>
        <taxon>Euarchontoglires</taxon>
        <taxon>Primates</taxon>
        <taxon>Haplorrhini</taxon>
        <taxon>Platyrrhini</taxon>
        <taxon>Cebidae</taxon>
        <taxon>Callitrichinae</taxon>
        <taxon>Saguinus</taxon>
    </lineage>
</organism>
<reference evidence="2 3" key="1">
    <citation type="submission" date="2023-05" db="EMBL/GenBank/DDBJ databases">
        <title>B98-5 Cell Line De Novo Hybrid Assembly: An Optical Mapping Approach.</title>
        <authorList>
            <person name="Kananen K."/>
            <person name="Auerbach J.A."/>
            <person name="Kautto E."/>
            <person name="Blachly J.S."/>
        </authorList>
    </citation>
    <scope>NUCLEOTIDE SEQUENCE [LARGE SCALE GENOMIC DNA]</scope>
    <source>
        <strain evidence="2">B95-8</strain>
        <tissue evidence="2">Cell line</tissue>
    </source>
</reference>
<accession>A0ABQ9WA83</accession>
<feature type="non-terminal residue" evidence="2">
    <location>
        <position position="128"/>
    </location>
</feature>
<name>A0ABQ9WA83_SAGOE</name>
<feature type="region of interest" description="Disordered" evidence="1">
    <location>
        <begin position="30"/>
        <end position="89"/>
    </location>
</feature>
<feature type="compositionally biased region" description="Polar residues" evidence="1">
    <location>
        <begin position="52"/>
        <end position="62"/>
    </location>
</feature>
<feature type="compositionally biased region" description="Basic and acidic residues" evidence="1">
    <location>
        <begin position="33"/>
        <end position="51"/>
    </location>
</feature>
<evidence type="ECO:0000313" key="2">
    <source>
        <dbReference type="EMBL" id="KAK2117954.1"/>
    </source>
</evidence>
<dbReference type="Proteomes" id="UP001266305">
    <property type="component" value="Unassembled WGS sequence"/>
</dbReference>
<sequence>MALRVTRVSRCGLRTNAAFLAAACWSPPTGRGLQERFGEEAGRGVTKRTENSKINAENTTKISMAGAKRVPMAPAATSKPGLRPRTALGDIGNKVSEQLQAKMPMKKEGKPSATGKVIAKKLPKPLEK</sequence>
<evidence type="ECO:0000256" key="1">
    <source>
        <dbReference type="SAM" id="MobiDB-lite"/>
    </source>
</evidence>
<comment type="caution">
    <text evidence="2">The sequence shown here is derived from an EMBL/GenBank/DDBJ whole genome shotgun (WGS) entry which is preliminary data.</text>
</comment>